<feature type="compositionally biased region" description="Acidic residues" evidence="4">
    <location>
        <begin position="13"/>
        <end position="53"/>
    </location>
</feature>
<keyword evidence="2" id="KW-0863">Zinc-finger</keyword>
<dbReference type="SMART" id="SM00744">
    <property type="entry name" value="RINGv"/>
    <property type="match status" value="1"/>
</dbReference>
<comment type="caution">
    <text evidence="6">The sequence shown here is derived from an EMBL/GenBank/DDBJ whole genome shotgun (WGS) entry which is preliminary data.</text>
</comment>
<evidence type="ECO:0000256" key="2">
    <source>
        <dbReference type="ARBA" id="ARBA00022771"/>
    </source>
</evidence>
<feature type="compositionally biased region" description="Polar residues" evidence="4">
    <location>
        <begin position="85"/>
        <end position="103"/>
    </location>
</feature>
<evidence type="ECO:0000313" key="6">
    <source>
        <dbReference type="EMBL" id="GLI65668.1"/>
    </source>
</evidence>
<dbReference type="Gene3D" id="3.30.40.10">
    <property type="entry name" value="Zinc/RING finger domain, C3HC4 (zinc finger)"/>
    <property type="match status" value="1"/>
</dbReference>
<reference evidence="6 7" key="1">
    <citation type="journal article" date="2023" name="IScience">
        <title>Expanded male sex-determining region conserved during the evolution of homothallism in the green alga Volvox.</title>
        <authorList>
            <person name="Yamamoto K."/>
            <person name="Matsuzaki R."/>
            <person name="Mahakham W."/>
            <person name="Heman W."/>
            <person name="Sekimoto H."/>
            <person name="Kawachi M."/>
            <person name="Minakuchi Y."/>
            <person name="Toyoda A."/>
            <person name="Nozaki H."/>
        </authorList>
    </citation>
    <scope>NUCLEOTIDE SEQUENCE [LARGE SCALE GENOMIC DNA]</scope>
    <source>
        <strain evidence="6 7">NIES-4468</strain>
    </source>
</reference>
<feature type="region of interest" description="Disordered" evidence="4">
    <location>
        <begin position="494"/>
        <end position="513"/>
    </location>
</feature>
<dbReference type="SUPFAM" id="SSF57850">
    <property type="entry name" value="RING/U-box"/>
    <property type="match status" value="1"/>
</dbReference>
<name>A0ABQ5S8A9_9CHLO</name>
<evidence type="ECO:0000256" key="1">
    <source>
        <dbReference type="ARBA" id="ARBA00022723"/>
    </source>
</evidence>
<dbReference type="EMBL" id="BSDZ01000024">
    <property type="protein sequence ID" value="GLI65668.1"/>
    <property type="molecule type" value="Genomic_DNA"/>
</dbReference>
<protein>
    <recommendedName>
        <fullName evidence="5">RING-CH-type domain-containing protein</fullName>
    </recommendedName>
</protein>
<gene>
    <name evidence="6" type="ORF">VaNZ11_009272</name>
</gene>
<feature type="region of interest" description="Disordered" evidence="4">
    <location>
        <begin position="1"/>
        <end position="55"/>
    </location>
</feature>
<dbReference type="InterPro" id="IPR013083">
    <property type="entry name" value="Znf_RING/FYVE/PHD"/>
</dbReference>
<accession>A0ABQ5S8A9</accession>
<feature type="compositionally biased region" description="Basic and acidic residues" evidence="4">
    <location>
        <begin position="495"/>
        <end position="504"/>
    </location>
</feature>
<dbReference type="InterPro" id="IPR011016">
    <property type="entry name" value="Znf_RING-CH"/>
</dbReference>
<sequence length="624" mass="67353">MKLRKATKSSLLDLDDPLATDSDDSEYDCLSDIAEEDEEDIESEESEDVDDTEGNVAARVLKQDIEDDISADILNRVAHDAVSGQRFSCSESDNDTQDVQNTEHLYDDGREQEEKGAEHQQQQDEWEEGREVKDDGLDEDDDEGGAVNPFAILAMSVWSDSEEGQVMRLAPSPHGGNAGGDSTEEDYECEGPPRMDMDVRRQYSHAGRGKQRQHCGDGGCGATTAAAATVTTATPVTAPQPQPSEFADLASRGLHHTKDGDGDEDEGSAYGDGEESDAQEEDEECSTPECWLCYGKGRAACHKNAATVNGSEDGGGGRPRGSSCSVVASTAPGAASCADGNEGGGNDTEDELAMPCRTCSGGLRYIHRGCFRRWLDSSWAIACPNCRTLYDRAVLESISCSPSVPSMLLAACPPVHDLRQPLPPGAHVYFCIGGAVELSMPCGGFAAGELLRRIRFLVDDIAAAGVDGGVGLMGPDGCAMQLTSFEVTGLTLDTEGSRSRESGGERSAFMDLPPMMPGRAAYDEVYHEWRRHYEQQEHRVRELYDNALIDVAGQRLQSQTGVGTHRGRSSVMTAADHRARSRLEQQRLAAGLHFQQRNHQRHAHERGQRAALGAPRGGGGRRRS</sequence>
<evidence type="ECO:0000256" key="4">
    <source>
        <dbReference type="SAM" id="MobiDB-lite"/>
    </source>
</evidence>
<feature type="region of interest" description="Disordered" evidence="4">
    <location>
        <begin position="82"/>
        <end position="220"/>
    </location>
</feature>
<keyword evidence="3" id="KW-0862">Zinc</keyword>
<evidence type="ECO:0000256" key="3">
    <source>
        <dbReference type="ARBA" id="ARBA00022833"/>
    </source>
</evidence>
<feature type="region of interest" description="Disordered" evidence="4">
    <location>
        <begin position="595"/>
        <end position="624"/>
    </location>
</feature>
<feature type="compositionally biased region" description="Basic and acidic residues" evidence="4">
    <location>
        <begin position="191"/>
        <end position="201"/>
    </location>
</feature>
<feature type="region of interest" description="Disordered" evidence="4">
    <location>
        <begin position="253"/>
        <end position="283"/>
    </location>
</feature>
<feature type="compositionally biased region" description="Acidic residues" evidence="4">
    <location>
        <begin position="261"/>
        <end position="283"/>
    </location>
</feature>
<feature type="domain" description="RING-CH-type" evidence="5">
    <location>
        <begin position="337"/>
        <end position="387"/>
    </location>
</feature>
<evidence type="ECO:0000259" key="5">
    <source>
        <dbReference type="SMART" id="SM00744"/>
    </source>
</evidence>
<proteinExistence type="predicted"/>
<organism evidence="6 7">
    <name type="scientific">Volvox africanus</name>
    <dbReference type="NCBI Taxonomy" id="51714"/>
    <lineage>
        <taxon>Eukaryota</taxon>
        <taxon>Viridiplantae</taxon>
        <taxon>Chlorophyta</taxon>
        <taxon>core chlorophytes</taxon>
        <taxon>Chlorophyceae</taxon>
        <taxon>CS clade</taxon>
        <taxon>Chlamydomonadales</taxon>
        <taxon>Volvocaceae</taxon>
        <taxon>Volvox</taxon>
    </lineage>
</organism>
<keyword evidence="7" id="KW-1185">Reference proteome</keyword>
<dbReference type="Pfam" id="PF12906">
    <property type="entry name" value="RINGv"/>
    <property type="match status" value="1"/>
</dbReference>
<dbReference type="Proteomes" id="UP001165090">
    <property type="component" value="Unassembled WGS sequence"/>
</dbReference>
<feature type="compositionally biased region" description="Basic and acidic residues" evidence="4">
    <location>
        <begin position="104"/>
        <end position="122"/>
    </location>
</feature>
<feature type="region of interest" description="Disordered" evidence="4">
    <location>
        <begin position="308"/>
        <end position="327"/>
    </location>
</feature>
<evidence type="ECO:0000313" key="7">
    <source>
        <dbReference type="Proteomes" id="UP001165090"/>
    </source>
</evidence>
<keyword evidence="1" id="KW-0479">Metal-binding</keyword>